<dbReference type="PANTHER" id="PTHR13931:SF2">
    <property type="entry name" value="UBIQUITIN CONJUGATION FACTOR E4 B"/>
    <property type="match status" value="1"/>
</dbReference>
<comment type="pathway">
    <text evidence="2">Protein modification; protein ubiquitination.</text>
</comment>
<reference evidence="10" key="1">
    <citation type="journal article" date="2020" name="Nat. Ecol. Evol.">
        <title>Deeply conserved synteny resolves early events in vertebrate evolution.</title>
        <authorList>
            <person name="Simakov O."/>
            <person name="Marletaz F."/>
            <person name="Yue J.X."/>
            <person name="O'Connell B."/>
            <person name="Jenkins J."/>
            <person name="Brandt A."/>
            <person name="Calef R."/>
            <person name="Tung C.H."/>
            <person name="Huang T.K."/>
            <person name="Schmutz J."/>
            <person name="Satoh N."/>
            <person name="Yu J.K."/>
            <person name="Putnam N.H."/>
            <person name="Green R.E."/>
            <person name="Rokhsar D.S."/>
        </authorList>
    </citation>
    <scope>NUCLEOTIDE SEQUENCE [LARGE SCALE GENOMIC DNA]</scope>
    <source>
        <strain evidence="10">S238N-H82</strain>
    </source>
</reference>
<proteinExistence type="predicted"/>
<feature type="chain" id="PRO_5039930197" evidence="8">
    <location>
        <begin position="22"/>
        <end position="1436"/>
    </location>
</feature>
<dbReference type="Gene3D" id="3.10.110.10">
    <property type="entry name" value="Ubiquitin Conjugating Enzyme"/>
    <property type="match status" value="1"/>
</dbReference>
<dbReference type="GO" id="GO:0006511">
    <property type="term" value="P:ubiquitin-dependent protein catabolic process"/>
    <property type="evidence" value="ECO:0007669"/>
    <property type="project" value="InterPro"/>
</dbReference>
<evidence type="ECO:0000256" key="8">
    <source>
        <dbReference type="SAM" id="SignalP"/>
    </source>
</evidence>
<feature type="signal peptide" evidence="8">
    <location>
        <begin position="1"/>
        <end position="21"/>
    </location>
</feature>
<accession>A0A9J7MSV6</accession>
<dbReference type="KEGG" id="bfo:118417258"/>
<dbReference type="GO" id="GO:0005634">
    <property type="term" value="C:nucleus"/>
    <property type="evidence" value="ECO:0000318"/>
    <property type="project" value="GO_Central"/>
</dbReference>
<feature type="compositionally biased region" description="Basic and acidic residues" evidence="7">
    <location>
        <begin position="216"/>
        <end position="237"/>
    </location>
</feature>
<keyword evidence="4" id="KW-0833">Ubl conjugation pathway</keyword>
<feature type="compositionally biased region" description="Polar residues" evidence="7">
    <location>
        <begin position="126"/>
        <end position="152"/>
    </location>
</feature>
<evidence type="ECO:0000256" key="1">
    <source>
        <dbReference type="ARBA" id="ARBA00004123"/>
    </source>
</evidence>
<gene>
    <name evidence="11" type="primary">LOC118417258</name>
</gene>
<dbReference type="InterPro" id="IPR019474">
    <property type="entry name" value="Ub_conjug_fac_E4_core"/>
</dbReference>
<dbReference type="SMART" id="SM00212">
    <property type="entry name" value="UBCc"/>
    <property type="match status" value="1"/>
</dbReference>
<feature type="region of interest" description="Disordered" evidence="7">
    <location>
        <begin position="42"/>
        <end position="62"/>
    </location>
</feature>
<dbReference type="PANTHER" id="PTHR13931">
    <property type="entry name" value="UBIQUITINATION FACTOR E4"/>
    <property type="match status" value="1"/>
</dbReference>
<feature type="domain" description="UBC core" evidence="9">
    <location>
        <begin position="1191"/>
        <end position="1359"/>
    </location>
</feature>
<keyword evidence="10" id="KW-1185">Reference proteome</keyword>
<dbReference type="Pfam" id="PF10408">
    <property type="entry name" value="Ufd2P_core"/>
    <property type="match status" value="1"/>
</dbReference>
<dbReference type="GO" id="GO:0005737">
    <property type="term" value="C:cytoplasm"/>
    <property type="evidence" value="ECO:0000318"/>
    <property type="project" value="GO_Central"/>
</dbReference>
<feature type="region of interest" description="Disordered" evidence="7">
    <location>
        <begin position="112"/>
        <end position="237"/>
    </location>
</feature>
<evidence type="ECO:0000313" key="11">
    <source>
        <dbReference type="RefSeq" id="XP_035678636.1"/>
    </source>
</evidence>
<organism evidence="10 11">
    <name type="scientific">Branchiostoma floridae</name>
    <name type="common">Florida lancelet</name>
    <name type="synonym">Amphioxus</name>
    <dbReference type="NCBI Taxonomy" id="7739"/>
    <lineage>
        <taxon>Eukaryota</taxon>
        <taxon>Metazoa</taxon>
        <taxon>Chordata</taxon>
        <taxon>Cephalochordata</taxon>
        <taxon>Leptocardii</taxon>
        <taxon>Amphioxiformes</taxon>
        <taxon>Branchiostomatidae</taxon>
        <taxon>Branchiostoma</taxon>
    </lineage>
</organism>
<dbReference type="InterPro" id="IPR000608">
    <property type="entry name" value="UBC"/>
</dbReference>
<evidence type="ECO:0000256" key="3">
    <source>
        <dbReference type="ARBA" id="ARBA00022679"/>
    </source>
</evidence>
<evidence type="ECO:0000256" key="4">
    <source>
        <dbReference type="ARBA" id="ARBA00022786"/>
    </source>
</evidence>
<dbReference type="OrthoDB" id="1926878at2759"/>
<reference evidence="11" key="2">
    <citation type="submission" date="2025-08" db="UniProtKB">
        <authorList>
            <consortium name="RefSeq"/>
        </authorList>
    </citation>
    <scope>IDENTIFICATION</scope>
    <source>
        <strain evidence="11">S238N-H82</strain>
        <tissue evidence="11">Testes</tissue>
    </source>
</reference>
<keyword evidence="8" id="KW-0732">Signal</keyword>
<dbReference type="GO" id="GO:0036503">
    <property type="term" value="P:ERAD pathway"/>
    <property type="evidence" value="ECO:0000318"/>
    <property type="project" value="GO_Central"/>
</dbReference>
<dbReference type="InterPro" id="IPR045132">
    <property type="entry name" value="UBE4"/>
</dbReference>
<feature type="coiled-coil region" evidence="6">
    <location>
        <begin position="1402"/>
        <end position="1429"/>
    </location>
</feature>
<evidence type="ECO:0000313" key="10">
    <source>
        <dbReference type="Proteomes" id="UP000001554"/>
    </source>
</evidence>
<keyword evidence="5" id="KW-0539">Nucleus</keyword>
<keyword evidence="6" id="KW-0175">Coiled coil</keyword>
<feature type="compositionally biased region" description="Basic and acidic residues" evidence="7">
    <location>
        <begin position="153"/>
        <end position="187"/>
    </location>
</feature>
<evidence type="ECO:0000256" key="7">
    <source>
        <dbReference type="SAM" id="MobiDB-lite"/>
    </source>
</evidence>
<evidence type="ECO:0000256" key="2">
    <source>
        <dbReference type="ARBA" id="ARBA00004906"/>
    </source>
</evidence>
<dbReference type="RefSeq" id="XP_035678636.1">
    <property type="nucleotide sequence ID" value="XM_035822743.1"/>
</dbReference>
<dbReference type="Pfam" id="PF00179">
    <property type="entry name" value="UQ_con"/>
    <property type="match status" value="1"/>
</dbReference>
<dbReference type="PROSITE" id="PS50127">
    <property type="entry name" value="UBC_2"/>
    <property type="match status" value="1"/>
</dbReference>
<dbReference type="Proteomes" id="UP000001554">
    <property type="component" value="Chromosome 6"/>
</dbReference>
<name>A0A9J7MSV6_BRAFL</name>
<dbReference type="GO" id="GO:0000209">
    <property type="term" value="P:protein polyubiquitination"/>
    <property type="evidence" value="ECO:0000318"/>
    <property type="project" value="GO_Central"/>
</dbReference>
<evidence type="ECO:0000256" key="6">
    <source>
        <dbReference type="SAM" id="Coils"/>
    </source>
</evidence>
<evidence type="ECO:0000259" key="9">
    <source>
        <dbReference type="PROSITE" id="PS50127"/>
    </source>
</evidence>
<dbReference type="GO" id="GO:0034450">
    <property type="term" value="F:ubiquitin-ubiquitin ligase activity"/>
    <property type="evidence" value="ECO:0000318"/>
    <property type="project" value="GO_Central"/>
</dbReference>
<sequence>MRAPWVLYVFCLVLWCSIACSSTDDGVGPVEQLDQEFEEEEEIFAEDEPGGEQAPSQGKESGTGLALFLGALGVLGLAVMLGRNREPARTTGTGPSREELRAQRLAKLGQLSGGIDRTFPPAPDDQNVQTSTPAVQDNGETPKPVQTMSSYTHLDKQKPISKSKPAEKLDTPTEARGKESKVTREDQPATNQSITALQAMSTDTGKVENRSVAINRETKGPSKETQKAKPKPPPKEVPLEQLLLSTLSKVFDIKVELATQGNTKAQAFKVLYLTPGELPTPGEDMVGKVVEIFDRRMRWQYDKVKFLCQCYGECEAILRDNGNEVLGTLAECVKDLVVPALLEELKGKSEEKGDLWSDGKSGNEGALYLFLSRAAGWSDDGVNVTQGLLAAMMDQAVHDKSFHPTMVKLVKVAVDRIKTVKRMDEILLQEGTMLTALDAVLSQPGMTTIMAAALDREVEEGCHNLGIYFEQKSILGTLLSLTTIVPMERYMFPSPATLPFMSLRGFPKPTVDDLRIVEQHVHEGLHRIHEVVHGTFRRMMKTHKETVLAWIAAILNMNELRTTVSPQMGQQMQAACGDGYMLNLSAVLLHLCMPIVRGGQDKLAKVDPAYSKSQPCRLNYEFETCLAGGQIVSEESKGAEKCRVPEELQGQFNFMTEIFHLTQRALNVGLIPALAHHQRLNRDIQVHLNAKQGTAEEEMVKKIQMLLVTTWDCCLNDPVFVQGVTEFYLSQSRWLQLQLDTCQQQGLKETEVQRQQKRVFSQLPEFLVKDMATWFRFVVTNSMVVHPSILQGIQLSPFVDCCVTLLERPDLMPGPIPASKIVGTLLSFTESGKRKRGSQGWGTGIMTDLAAMVHTCPSVQTGLGPALLHTYVSVDVVEGLDVDKDDFDKYGSRFEIAKLLESLWQWQDCRASVLNMCGTDKFQAFLGAILDTLLYQLHDSLARLANVRKIQKAKEDEASWKALSIEEREEKQKFLTNEERVGKSFMNLANSTLGLIDLLTQSEEVCKCFTTAPLSQRSASAVIGFIGALCGPKASELKVKDMEKYNFNPRQLLLQIVRVILRIGREEALDKDGFIVSMSTDTDYSPKYMEKAYSVLVRDSVIDPTEMQQFQKMLEEMNVLHEAAVEEAPAVTPGSHLPSWVEQVEAVQLDAVVLAEKYVLALGDMRFDAAELQDYHSFQQNASEALDPRSPKVKALMKEIKQLQSNLPVHPGAAVFVRQDEDRMDMVRALVTGPVDTPYSLGCFVFDVYFPDGYPNRAPVVKLITTGNGTVRFNPNLYADGKVCLSLLGTWHGGDASEKWNPKTSTLYQVLVSIQSLILISDPMYNEPGYDGMKGTAETEEQSAKYNNKLQVDTVRWAMLHQIRQPPVGFEDVIRRHFFLQKEAVLQQCCRWLRDCRDVEKLPKLRRAVEELKTELDKLEDIADIEEEGDEDEEDD</sequence>
<evidence type="ECO:0000256" key="5">
    <source>
        <dbReference type="ARBA" id="ARBA00023242"/>
    </source>
</evidence>
<dbReference type="CDD" id="cd23810">
    <property type="entry name" value="UBCc_BIRC6"/>
    <property type="match status" value="1"/>
</dbReference>
<dbReference type="SUPFAM" id="SSF54495">
    <property type="entry name" value="UBC-like"/>
    <property type="match status" value="1"/>
</dbReference>
<dbReference type="GeneID" id="118417258"/>
<feature type="compositionally biased region" description="Polar residues" evidence="7">
    <location>
        <begin position="188"/>
        <end position="204"/>
    </location>
</feature>
<keyword evidence="3" id="KW-0808">Transferase</keyword>
<comment type="subcellular location">
    <subcellularLocation>
        <location evidence="1">Nucleus</location>
    </subcellularLocation>
</comment>
<dbReference type="InterPro" id="IPR016135">
    <property type="entry name" value="UBQ-conjugating_enzyme/RWD"/>
</dbReference>
<protein>
    <submittedName>
        <fullName evidence="11">Uncharacterized protein LOC118417258 isoform X1</fullName>
    </submittedName>
</protein>
<dbReference type="OMA" id="MAIWFRF"/>
<dbReference type="GO" id="GO:0000151">
    <property type="term" value="C:ubiquitin ligase complex"/>
    <property type="evidence" value="ECO:0007669"/>
    <property type="project" value="InterPro"/>
</dbReference>